<organism evidence="2 3">
    <name type="scientific">Hydnomerulius pinastri MD-312</name>
    <dbReference type="NCBI Taxonomy" id="994086"/>
    <lineage>
        <taxon>Eukaryota</taxon>
        <taxon>Fungi</taxon>
        <taxon>Dikarya</taxon>
        <taxon>Basidiomycota</taxon>
        <taxon>Agaricomycotina</taxon>
        <taxon>Agaricomycetes</taxon>
        <taxon>Agaricomycetidae</taxon>
        <taxon>Boletales</taxon>
        <taxon>Boletales incertae sedis</taxon>
        <taxon>Leucogyrophana</taxon>
    </lineage>
</organism>
<keyword evidence="1" id="KW-0472">Membrane</keyword>
<evidence type="ECO:0000256" key="1">
    <source>
        <dbReference type="SAM" id="Phobius"/>
    </source>
</evidence>
<keyword evidence="1" id="KW-0812">Transmembrane</keyword>
<feature type="transmembrane region" description="Helical" evidence="1">
    <location>
        <begin position="168"/>
        <end position="192"/>
    </location>
</feature>
<evidence type="ECO:0000313" key="3">
    <source>
        <dbReference type="Proteomes" id="UP000053820"/>
    </source>
</evidence>
<dbReference type="OrthoDB" id="2657661at2759"/>
<dbReference type="AlphaFoldDB" id="A0A0C9W7I3"/>
<keyword evidence="3" id="KW-1185">Reference proteome</keyword>
<feature type="transmembrane region" description="Helical" evidence="1">
    <location>
        <begin position="123"/>
        <end position="147"/>
    </location>
</feature>
<dbReference type="Proteomes" id="UP000053820">
    <property type="component" value="Unassembled WGS sequence"/>
</dbReference>
<reference evidence="2 3" key="1">
    <citation type="submission" date="2014-04" db="EMBL/GenBank/DDBJ databases">
        <title>Evolutionary Origins and Diversification of the Mycorrhizal Mutualists.</title>
        <authorList>
            <consortium name="DOE Joint Genome Institute"/>
            <consortium name="Mycorrhizal Genomics Consortium"/>
            <person name="Kohler A."/>
            <person name="Kuo A."/>
            <person name="Nagy L.G."/>
            <person name="Floudas D."/>
            <person name="Copeland A."/>
            <person name="Barry K.W."/>
            <person name="Cichocki N."/>
            <person name="Veneault-Fourrey C."/>
            <person name="LaButti K."/>
            <person name="Lindquist E.A."/>
            <person name="Lipzen A."/>
            <person name="Lundell T."/>
            <person name="Morin E."/>
            <person name="Murat C."/>
            <person name="Riley R."/>
            <person name="Ohm R."/>
            <person name="Sun H."/>
            <person name="Tunlid A."/>
            <person name="Henrissat B."/>
            <person name="Grigoriev I.V."/>
            <person name="Hibbett D.S."/>
            <person name="Martin F."/>
        </authorList>
    </citation>
    <scope>NUCLEOTIDE SEQUENCE [LARGE SCALE GENOMIC DNA]</scope>
    <source>
        <strain evidence="2 3">MD-312</strain>
    </source>
</reference>
<accession>A0A0C9W7I3</accession>
<protein>
    <submittedName>
        <fullName evidence="2">Uncharacterized protein</fullName>
    </submittedName>
</protein>
<feature type="transmembrane region" description="Helical" evidence="1">
    <location>
        <begin position="91"/>
        <end position="111"/>
    </location>
</feature>
<dbReference type="EMBL" id="KN839909">
    <property type="protein sequence ID" value="KIJ58821.1"/>
    <property type="molecule type" value="Genomic_DNA"/>
</dbReference>
<name>A0A0C9W7I3_9AGAM</name>
<dbReference type="HOGENOM" id="CLU_015091_0_1_1"/>
<evidence type="ECO:0000313" key="2">
    <source>
        <dbReference type="EMBL" id="KIJ58821.1"/>
    </source>
</evidence>
<sequence length="193" mass="21229">MLFLARLMALFARTKFYNFHGQPGARLEADQSVYSKAGDEQQSSSIFFAPIDFLFFYAPSAQIRKLEEIWVDKVVHYTRWKTFVSGLNNEWNGFTIYSTVMLAVDVSFLAVPGVDIGGVGSQSVATIATYMSLLSVVGSLVSSVLLARQSRAQKESAIGAAAFMDSMTCWGVGMKALGVMFSLPFALLLWAYV</sequence>
<keyword evidence="1" id="KW-1133">Transmembrane helix</keyword>
<gene>
    <name evidence="2" type="ORF">HYDPIDRAFT_33784</name>
</gene>
<proteinExistence type="predicted"/>